<organism evidence="1 2">
    <name type="scientific">Granulicella mallensis</name>
    <dbReference type="NCBI Taxonomy" id="940614"/>
    <lineage>
        <taxon>Bacteria</taxon>
        <taxon>Pseudomonadati</taxon>
        <taxon>Acidobacteriota</taxon>
        <taxon>Terriglobia</taxon>
        <taxon>Terriglobales</taxon>
        <taxon>Acidobacteriaceae</taxon>
        <taxon>Granulicella</taxon>
    </lineage>
</organism>
<dbReference type="PANTHER" id="PTHR14097">
    <property type="entry name" value="OXIDOREDUCTASE HTATIP2"/>
    <property type="match status" value="1"/>
</dbReference>
<dbReference type="RefSeq" id="WP_184252304.1">
    <property type="nucleotide sequence ID" value="NZ_JACHIO010000001.1"/>
</dbReference>
<dbReference type="InterPro" id="IPR036291">
    <property type="entry name" value="NAD(P)-bd_dom_sf"/>
</dbReference>
<evidence type="ECO:0000313" key="2">
    <source>
        <dbReference type="Proteomes" id="UP000584867"/>
    </source>
</evidence>
<dbReference type="Gene3D" id="3.40.50.720">
    <property type="entry name" value="NAD(P)-binding Rossmann-like Domain"/>
    <property type="match status" value="1"/>
</dbReference>
<dbReference type="EMBL" id="JACHIO010000001">
    <property type="protein sequence ID" value="MBB5061755.1"/>
    <property type="molecule type" value="Genomic_DNA"/>
</dbReference>
<dbReference type="SUPFAM" id="SSF51735">
    <property type="entry name" value="NAD(P)-binding Rossmann-fold domains"/>
    <property type="match status" value="1"/>
</dbReference>
<gene>
    <name evidence="1" type="ORF">HDF15_000080</name>
</gene>
<reference evidence="1 2" key="1">
    <citation type="submission" date="2020-08" db="EMBL/GenBank/DDBJ databases">
        <title>Genomic Encyclopedia of Type Strains, Phase IV (KMG-V): Genome sequencing to study the core and pangenomes of soil and plant-associated prokaryotes.</title>
        <authorList>
            <person name="Whitman W."/>
        </authorList>
    </citation>
    <scope>NUCLEOTIDE SEQUENCE [LARGE SCALE GENOMIC DNA]</scope>
    <source>
        <strain evidence="1 2">X5P3</strain>
    </source>
</reference>
<dbReference type="PANTHER" id="PTHR14097:SF8">
    <property type="entry name" value="NAD(P)-BINDING DOMAIN-CONTAINING PROTEIN"/>
    <property type="match status" value="1"/>
</dbReference>
<proteinExistence type="predicted"/>
<sequence>MRVILFGGTGMVGQGVLRQCIEDAEVERVLLVVRKSTGLVSPKVEELVHDNFFDWTGAEEHFDGYDTCFFCLGVSSVGMSAASYSRITYDLTLSVAEMLISRGSLKTFVYVSGSGTDSTEKGSSMWARVKGATENALMRLPLPNVFCFRPGYIQPLHGIRSKVGWYNAIYTTLSWTYPLLRRVAAGLVTSTEELGCAMIGVARSGYPKKVLETRDIQAAALQR</sequence>
<dbReference type="Proteomes" id="UP000584867">
    <property type="component" value="Unassembled WGS sequence"/>
</dbReference>
<name>A0A7W7ZKR3_9BACT</name>
<dbReference type="AlphaFoldDB" id="A0A7W7ZKR3"/>
<protein>
    <submittedName>
        <fullName evidence="1">Uncharacterized protein YbjT (DUF2867 family)</fullName>
    </submittedName>
</protein>
<accession>A0A7W7ZKR3</accession>
<evidence type="ECO:0000313" key="1">
    <source>
        <dbReference type="EMBL" id="MBB5061755.1"/>
    </source>
</evidence>
<comment type="caution">
    <text evidence="1">The sequence shown here is derived from an EMBL/GenBank/DDBJ whole genome shotgun (WGS) entry which is preliminary data.</text>
</comment>